<dbReference type="EMBL" id="AEJC01000270">
    <property type="protein sequence ID" value="EKX65772.1"/>
    <property type="molecule type" value="Genomic_DNA"/>
</dbReference>
<protein>
    <submittedName>
        <fullName evidence="2">Uncharacterized protein</fullName>
    </submittedName>
</protein>
<feature type="compositionally biased region" description="Basic and acidic residues" evidence="1">
    <location>
        <begin position="20"/>
        <end position="38"/>
    </location>
</feature>
<dbReference type="AlphaFoldDB" id="L1KYU7"/>
<dbReference type="PATRIC" id="fig|698759.3.peg.3620"/>
<gene>
    <name evidence="2" type="ORF">STRIP9103_03822</name>
</gene>
<evidence type="ECO:0000313" key="2">
    <source>
        <dbReference type="EMBL" id="EKX65772.1"/>
    </source>
</evidence>
<evidence type="ECO:0000256" key="1">
    <source>
        <dbReference type="SAM" id="MobiDB-lite"/>
    </source>
</evidence>
<organism evidence="2 3">
    <name type="scientific">Streptomyces ipomoeae 91-03</name>
    <dbReference type="NCBI Taxonomy" id="698759"/>
    <lineage>
        <taxon>Bacteria</taxon>
        <taxon>Bacillati</taxon>
        <taxon>Actinomycetota</taxon>
        <taxon>Actinomycetes</taxon>
        <taxon>Kitasatosporales</taxon>
        <taxon>Streptomycetaceae</taxon>
        <taxon>Streptomyces</taxon>
    </lineage>
</organism>
<reference evidence="2 3" key="1">
    <citation type="submission" date="2012-11" db="EMBL/GenBank/DDBJ databases">
        <authorList>
            <person name="Huguet-Tapia J.C."/>
            <person name="Durkin A.S."/>
            <person name="Pettis G.S."/>
            <person name="Badger J.H."/>
        </authorList>
    </citation>
    <scope>NUCLEOTIDE SEQUENCE [LARGE SCALE GENOMIC DNA]</scope>
    <source>
        <strain evidence="2 3">91-03</strain>
    </source>
</reference>
<comment type="caution">
    <text evidence="2">The sequence shown here is derived from an EMBL/GenBank/DDBJ whole genome shotgun (WGS) entry which is preliminary data.</text>
</comment>
<proteinExistence type="predicted"/>
<keyword evidence="3" id="KW-1185">Reference proteome</keyword>
<feature type="compositionally biased region" description="Gly residues" evidence="1">
    <location>
        <begin position="50"/>
        <end position="59"/>
    </location>
</feature>
<feature type="region of interest" description="Disordered" evidence="1">
    <location>
        <begin position="1"/>
        <end position="59"/>
    </location>
</feature>
<sequence>MGIGPSMRFSERSLMNTEGARAEVRDVVNRHREREARRHGPTPGQFGAARRGGGVVGLG</sequence>
<accession>L1KYU7</accession>
<name>L1KYU7_9ACTN</name>
<evidence type="ECO:0000313" key="3">
    <source>
        <dbReference type="Proteomes" id="UP000010411"/>
    </source>
</evidence>
<dbReference type="Proteomes" id="UP000010411">
    <property type="component" value="Unassembled WGS sequence"/>
</dbReference>